<feature type="compositionally biased region" description="Basic and acidic residues" evidence="1">
    <location>
        <begin position="23"/>
        <end position="32"/>
    </location>
</feature>
<feature type="domain" description="TRAF1-6 MATH" evidence="2">
    <location>
        <begin position="147"/>
        <end position="174"/>
    </location>
</feature>
<protein>
    <recommendedName>
        <fullName evidence="2">TRAF1-6 MATH domain-containing protein</fullName>
    </recommendedName>
</protein>
<name>A0A8S2J9D2_9BILA</name>
<proteinExistence type="predicted"/>
<dbReference type="SUPFAM" id="SSF49599">
    <property type="entry name" value="TRAF domain-like"/>
    <property type="match status" value="1"/>
</dbReference>
<gene>
    <name evidence="3" type="ORF">OVA965_LOCUS16023</name>
    <name evidence="4" type="ORF">TMI583_LOCUS16031</name>
</gene>
<evidence type="ECO:0000259" key="2">
    <source>
        <dbReference type="Pfam" id="PF21355"/>
    </source>
</evidence>
<dbReference type="InterPro" id="IPR049342">
    <property type="entry name" value="TRAF1-6_MATH_dom"/>
</dbReference>
<comment type="caution">
    <text evidence="4">The sequence shown here is derived from an EMBL/GenBank/DDBJ whole genome shotgun (WGS) entry which is preliminary data.</text>
</comment>
<evidence type="ECO:0000313" key="5">
    <source>
        <dbReference type="Proteomes" id="UP000682733"/>
    </source>
</evidence>
<dbReference type="AlphaFoldDB" id="A0A8S2J9D2"/>
<dbReference type="Pfam" id="PF21355">
    <property type="entry name" value="TRAF-mep_MATH"/>
    <property type="match status" value="1"/>
</dbReference>
<dbReference type="EMBL" id="CAJOBA010007348">
    <property type="protein sequence ID" value="CAF3799909.1"/>
    <property type="molecule type" value="Genomic_DNA"/>
</dbReference>
<evidence type="ECO:0000313" key="4">
    <source>
        <dbReference type="EMBL" id="CAF3799909.1"/>
    </source>
</evidence>
<feature type="region of interest" description="Disordered" evidence="1">
    <location>
        <begin position="1"/>
        <end position="32"/>
    </location>
</feature>
<feature type="compositionally biased region" description="Basic and acidic residues" evidence="1">
    <location>
        <begin position="1"/>
        <end position="11"/>
    </location>
</feature>
<evidence type="ECO:0000313" key="3">
    <source>
        <dbReference type="EMBL" id="CAF1031730.1"/>
    </source>
</evidence>
<sequence>MDNGKRQRLGEDQNPMIQMAKKQKQEDKDEWSRAMRTRSNIGKGQQLSHYLTKEHQLYLILLIRYFSICIIRKIGGNQELALPLTTCSCQENIIAHSSSRRITSKQEESSNLKAQIKQQPATDGSLVWKIIDVNDKLNAARSGQQPYLHSPPFFSSPTGYKMCARLYLNGDDEQLNIDEIFHPDSKNPNICGKPCFDTNEPIGIPQFYPLDLLRQKYIKDDTLFLKINMEFNEIFQIRFPIILPLLPHTSSSIVVTDEIRQSTPDDNMESRLCIT</sequence>
<evidence type="ECO:0000256" key="1">
    <source>
        <dbReference type="SAM" id="MobiDB-lite"/>
    </source>
</evidence>
<reference evidence="4" key="1">
    <citation type="submission" date="2021-02" db="EMBL/GenBank/DDBJ databases">
        <authorList>
            <person name="Nowell W R."/>
        </authorList>
    </citation>
    <scope>NUCLEOTIDE SEQUENCE</scope>
</reference>
<dbReference type="InterPro" id="IPR008974">
    <property type="entry name" value="TRAF-like"/>
</dbReference>
<accession>A0A8S2J9D2</accession>
<dbReference type="Proteomes" id="UP000682733">
    <property type="component" value="Unassembled WGS sequence"/>
</dbReference>
<dbReference type="Proteomes" id="UP000677228">
    <property type="component" value="Unassembled WGS sequence"/>
</dbReference>
<organism evidence="4 5">
    <name type="scientific">Didymodactylos carnosus</name>
    <dbReference type="NCBI Taxonomy" id="1234261"/>
    <lineage>
        <taxon>Eukaryota</taxon>
        <taxon>Metazoa</taxon>
        <taxon>Spiralia</taxon>
        <taxon>Gnathifera</taxon>
        <taxon>Rotifera</taxon>
        <taxon>Eurotatoria</taxon>
        <taxon>Bdelloidea</taxon>
        <taxon>Philodinida</taxon>
        <taxon>Philodinidae</taxon>
        <taxon>Didymodactylos</taxon>
    </lineage>
</organism>
<dbReference type="Gene3D" id="2.60.210.10">
    <property type="entry name" value="Apoptosis, Tumor Necrosis Factor Receptor Associated Protein 2, Chain A"/>
    <property type="match status" value="2"/>
</dbReference>
<dbReference type="EMBL" id="CAJNOK010007338">
    <property type="protein sequence ID" value="CAF1031730.1"/>
    <property type="molecule type" value="Genomic_DNA"/>
</dbReference>